<reference evidence="4 5" key="1">
    <citation type="submission" date="2016-11" db="EMBL/GenBank/DDBJ databases">
        <authorList>
            <person name="Jaros S."/>
            <person name="Januszkiewicz K."/>
            <person name="Wedrychowicz H."/>
        </authorList>
    </citation>
    <scope>NUCLEOTIDE SEQUENCE [LARGE SCALE GENOMIC DNA]</scope>
    <source>
        <strain evidence="4 5">DSM 8605</strain>
    </source>
</reference>
<evidence type="ECO:0000256" key="3">
    <source>
        <dbReference type="ARBA" id="ARBA00023163"/>
    </source>
</evidence>
<evidence type="ECO:0000256" key="1">
    <source>
        <dbReference type="ARBA" id="ARBA00023015"/>
    </source>
</evidence>
<dbReference type="Gene3D" id="1.10.4040.10">
    <property type="entry name" value="Penicillinase repressor domain"/>
    <property type="match status" value="1"/>
</dbReference>
<gene>
    <name evidence="4" type="ORF">SAMN02745207_04114</name>
</gene>
<evidence type="ECO:0000313" key="5">
    <source>
        <dbReference type="Proteomes" id="UP000184447"/>
    </source>
</evidence>
<keyword evidence="2" id="KW-0238">DNA-binding</keyword>
<dbReference type="SUPFAM" id="SSF46785">
    <property type="entry name" value="Winged helix' DNA-binding domain"/>
    <property type="match status" value="1"/>
</dbReference>
<dbReference type="STRING" id="1121316.SAMN02745207_04114"/>
<dbReference type="InterPro" id="IPR036390">
    <property type="entry name" value="WH_DNA-bd_sf"/>
</dbReference>
<dbReference type="AlphaFoldDB" id="A0A1M5Y1C2"/>
<dbReference type="Pfam" id="PF03965">
    <property type="entry name" value="Penicillinase_R"/>
    <property type="match status" value="1"/>
</dbReference>
<keyword evidence="5" id="KW-1185">Reference proteome</keyword>
<dbReference type="GO" id="GO:0003677">
    <property type="term" value="F:DNA binding"/>
    <property type="evidence" value="ECO:0007669"/>
    <property type="project" value="UniProtKB-KW"/>
</dbReference>
<sequence length="92" mass="10872">MHKICLEKLGWEKSTTYTMIRKLSEKQLIKNDNTMVTATVKKEQVKKYESQHLINKVFDNSLPHFISAFLEDKKLTQKEADEIRKMIEEATK</sequence>
<keyword evidence="1" id="KW-0805">Transcription regulation</keyword>
<dbReference type="InterPro" id="IPR005650">
    <property type="entry name" value="BlaI_family"/>
</dbReference>
<protein>
    <submittedName>
        <fullName evidence="4">Predicted transcriptional regulator</fullName>
    </submittedName>
</protein>
<dbReference type="EMBL" id="FQXM01000047">
    <property type="protein sequence ID" value="SHI05802.1"/>
    <property type="molecule type" value="Genomic_DNA"/>
</dbReference>
<dbReference type="GO" id="GO:0045892">
    <property type="term" value="P:negative regulation of DNA-templated transcription"/>
    <property type="evidence" value="ECO:0007669"/>
    <property type="project" value="InterPro"/>
</dbReference>
<accession>A0A1M5Y1C2</accession>
<evidence type="ECO:0000256" key="2">
    <source>
        <dbReference type="ARBA" id="ARBA00023125"/>
    </source>
</evidence>
<evidence type="ECO:0000313" key="4">
    <source>
        <dbReference type="EMBL" id="SHI05802.1"/>
    </source>
</evidence>
<dbReference type="OrthoDB" id="9795583at2"/>
<dbReference type="Proteomes" id="UP000184447">
    <property type="component" value="Unassembled WGS sequence"/>
</dbReference>
<name>A0A1M5Y1C2_9CLOT</name>
<proteinExistence type="predicted"/>
<keyword evidence="3" id="KW-0804">Transcription</keyword>
<organism evidence="4 5">
    <name type="scientific">Clostridium grantii DSM 8605</name>
    <dbReference type="NCBI Taxonomy" id="1121316"/>
    <lineage>
        <taxon>Bacteria</taxon>
        <taxon>Bacillati</taxon>
        <taxon>Bacillota</taxon>
        <taxon>Clostridia</taxon>
        <taxon>Eubacteriales</taxon>
        <taxon>Clostridiaceae</taxon>
        <taxon>Clostridium</taxon>
    </lineage>
</organism>